<dbReference type="EMBL" id="JAGMUV010000007">
    <property type="protein sequence ID" value="KAH7148338.1"/>
    <property type="molecule type" value="Genomic_DNA"/>
</dbReference>
<dbReference type="Proteomes" id="UP000738349">
    <property type="component" value="Unassembled WGS sequence"/>
</dbReference>
<keyword evidence="1" id="KW-1133">Transmembrane helix</keyword>
<name>A0A9P9J501_9HYPO</name>
<evidence type="ECO:0000256" key="1">
    <source>
        <dbReference type="SAM" id="Phobius"/>
    </source>
</evidence>
<gene>
    <name evidence="2" type="ORF">EDB81DRAFT_792048</name>
</gene>
<evidence type="ECO:0000313" key="2">
    <source>
        <dbReference type="EMBL" id="KAH7148338.1"/>
    </source>
</evidence>
<feature type="transmembrane region" description="Helical" evidence="1">
    <location>
        <begin position="330"/>
        <end position="353"/>
    </location>
</feature>
<keyword evidence="3" id="KW-1185">Reference proteome</keyword>
<comment type="caution">
    <text evidence="2">The sequence shown here is derived from an EMBL/GenBank/DDBJ whole genome shotgun (WGS) entry which is preliminary data.</text>
</comment>
<organism evidence="2 3">
    <name type="scientific">Dactylonectria macrodidyma</name>
    <dbReference type="NCBI Taxonomy" id="307937"/>
    <lineage>
        <taxon>Eukaryota</taxon>
        <taxon>Fungi</taxon>
        <taxon>Dikarya</taxon>
        <taxon>Ascomycota</taxon>
        <taxon>Pezizomycotina</taxon>
        <taxon>Sordariomycetes</taxon>
        <taxon>Hypocreomycetidae</taxon>
        <taxon>Hypocreales</taxon>
        <taxon>Nectriaceae</taxon>
        <taxon>Dactylonectria</taxon>
    </lineage>
</organism>
<keyword evidence="1" id="KW-0472">Membrane</keyword>
<reference evidence="2" key="1">
    <citation type="journal article" date="2021" name="Nat. Commun.">
        <title>Genetic determinants of endophytism in the Arabidopsis root mycobiome.</title>
        <authorList>
            <person name="Mesny F."/>
            <person name="Miyauchi S."/>
            <person name="Thiergart T."/>
            <person name="Pickel B."/>
            <person name="Atanasova L."/>
            <person name="Karlsson M."/>
            <person name="Huettel B."/>
            <person name="Barry K.W."/>
            <person name="Haridas S."/>
            <person name="Chen C."/>
            <person name="Bauer D."/>
            <person name="Andreopoulos W."/>
            <person name="Pangilinan J."/>
            <person name="LaButti K."/>
            <person name="Riley R."/>
            <person name="Lipzen A."/>
            <person name="Clum A."/>
            <person name="Drula E."/>
            <person name="Henrissat B."/>
            <person name="Kohler A."/>
            <person name="Grigoriev I.V."/>
            <person name="Martin F.M."/>
            <person name="Hacquard S."/>
        </authorList>
    </citation>
    <scope>NUCLEOTIDE SEQUENCE</scope>
    <source>
        <strain evidence="2">MPI-CAGE-AT-0147</strain>
    </source>
</reference>
<keyword evidence="1" id="KW-0812">Transmembrane</keyword>
<proteinExistence type="predicted"/>
<sequence length="372" mass="42966">MNGVPEYRTHIASEILGTTNREFKQYFKYYDQLVVPDDDVHVVQVQQPEPGDLTPITHADVLEAIRVIRGDPTRTLVESSKELHRKLEAKHSRTRVRSVVLLATRVMFMFDPAISETYGPDYTIGSYKPASWHSIQSLHGFMLECFPRASLSSERARQALADGRSIKAWKLKTRSGIIFKGTDNLAQHLLLDRSNRVLYLFHHTSFLKAQLRRFQSLHSNQEEDPLQSLKRGSLPPRLLAETLHSLQSILFQWRDPRSIKILKRLVKKKGFDEDCTWDEGNTTFKDSSHNDEYFYWGCRLVELHDFAKDRRPRNRFERWIKWQTSESNAFAIALAALIISVAVGLLSLALSAFQAWIAWKAWKDSVNMGNEP</sequence>
<evidence type="ECO:0000313" key="3">
    <source>
        <dbReference type="Proteomes" id="UP000738349"/>
    </source>
</evidence>
<accession>A0A9P9J501</accession>
<dbReference type="OrthoDB" id="5428890at2759"/>
<dbReference type="AlphaFoldDB" id="A0A9P9J501"/>
<protein>
    <submittedName>
        <fullName evidence="2">Uncharacterized protein</fullName>
    </submittedName>
</protein>